<evidence type="ECO:0000313" key="5">
    <source>
        <dbReference type="EMBL" id="JAP40467.1"/>
    </source>
</evidence>
<dbReference type="PANTHER" id="PTHR12241">
    <property type="entry name" value="TUBULIN POLYGLUTAMYLASE"/>
    <property type="match status" value="1"/>
</dbReference>
<dbReference type="GO" id="GO:0036064">
    <property type="term" value="C:ciliary basal body"/>
    <property type="evidence" value="ECO:0007669"/>
    <property type="project" value="TreeGrafter"/>
</dbReference>
<feature type="compositionally biased region" description="Polar residues" evidence="4">
    <location>
        <begin position="506"/>
        <end position="523"/>
    </location>
</feature>
<proteinExistence type="predicted"/>
<dbReference type="GO" id="GO:0005524">
    <property type="term" value="F:ATP binding"/>
    <property type="evidence" value="ECO:0007669"/>
    <property type="project" value="UniProtKB-KW"/>
</dbReference>
<reference evidence="5" key="1">
    <citation type="submission" date="2016-01" db="EMBL/GenBank/DDBJ databases">
        <title>Reference transcriptome for the parasite Schistocephalus solidus: insights into the molecular evolution of parasitism.</title>
        <authorList>
            <person name="Hebert F.O."/>
            <person name="Grambauer S."/>
            <person name="Barber I."/>
            <person name="Landry C.R."/>
            <person name="Aubin-Horth N."/>
        </authorList>
    </citation>
    <scope>NUCLEOTIDE SEQUENCE</scope>
</reference>
<dbReference type="Gene3D" id="3.30.470.20">
    <property type="entry name" value="ATP-grasp fold, B domain"/>
    <property type="match status" value="1"/>
</dbReference>
<gene>
    <name evidence="5" type="primary">TTLL4</name>
    <name evidence="5" type="ORF">TR97783</name>
</gene>
<feature type="compositionally biased region" description="Polar residues" evidence="4">
    <location>
        <begin position="550"/>
        <end position="565"/>
    </location>
</feature>
<accession>A0A0X3NSL1</accession>
<sequence>MYADLYRRPHIRRTEGCADESCSNIYSLRRRFPDDNYVLPHLKAHSNFQYVERILTHQRTLPATNRNDSHEGQNARHFQRSKATPAAHRGQSACRTGLPSRLLSDISPPTTSPRGLRTTNQSGQISYLVDKAELRRPSDIQEPVRFFIEKLRVLNNNKLSQQPASLSWARRSNAKLESITPRPDESPRGQLYHSVLYTEALLDATKSHFVHGSPRKNDAAFSKGLKASLNHSRVATVPAIPEEVVQDFHVPDCLFYRTIKKTLNTPRQNLIEKDIFPSATITTHAFNLPHFEKTSLVIATANSIKTPSPQLITSDRPAKNLNVCIGHTEKARSFEGIASNDGACFTPEVDKGPAHSKSDIGLTFKEVKSSDLEPLNLPTIDEMDKTFQSTSPDSACRSEHSFGDLPDNVNGETQEFGEQADREPITEAADVTADKEEGDVDDDAGGDIRSCELSNESDLDLSTVDEGTDDAEHSGHSQASYISPLSTKKSTPRPCFLKDASAANDGVQTQPTASRISTSSTEPESVHLSSKHRLFVAPSPELAMTVRPSEPSTPLRQPCSPSQKTPRVPVPRGPSVGTDSPARPEIPAVRILSAEGDNAPMLAVAPAPPATASPPTVKHKQRPLTSRKKAASGDGVPKNHPALISSLFPNVPPCVRFFDEHEKVESLPWEFRRLLHYRPSLMTPIIVRQVLSRSAFRASKLTTVTEDLDAVESSDWIYYFGKHMRPAVFLSIRDYQKVNHLPCSFQLGRKDRLWRNLSAMQQKFGTKHFGFFPQTFCIPTEIDKLKEAWDGEPSPHQWILKPPASARGIGIRLLSKWSYVPKKRPYIVQKYLHNPFLINNSKFDLRIYVFVYSLKPLCVFVHEDGLARFASQKYSNSPRLVGNRFIHLTNYSVNRLNVEYIVNNSEESCKGHKWSLKALWSYLRSQGIDTDKVWADIKDVVVKTCLATESLLKAAVDTYCVSTFSVQELFGFDIFLDENLKPWLLEVNVSPSMHSDSPLDVKVKGTMIKDMLNLTGIRLPEYKDINNPTVRTVPTPKASSPVPSASNPVPKKASSEEENAAGRTTAHSDSFGLDVQKPEDFATAWNRTPEILGRIIPAPVFIPPPPPPKDHSTPVPKEAKRPTAPSHPWLLDRRLTMTPMSDDERYKHEYYILRAYEAGFPALEHRPVRKVTSRMTGDRKVAENKTTHVSTSNMTSAVSRNSTSPLPGARKKPSPSIVRPVVPTEPVTETPLSGMNGKPAFSLSEGVGPESIDLEALIQSRAEHKRKMEEKAGRRRLLQKAVARTVPVEQAAPSQPVNKEESSVKNKDSRSSSASPIGASSPPLQADPIERFEWMVEGIFDRLTPYDVRCLVEVLDLLNRAGDFQCAFPCHDAQMSAEYLAFFEKPRYANLLVAAFLHYHGSSDRGIKLISELAKEELHWKSGKYGDKLDQNHIWQPRHSSNSIAVNSRHTDFPANCEGDASNL</sequence>
<feature type="compositionally biased region" description="Acidic residues" evidence="4">
    <location>
        <begin position="436"/>
        <end position="445"/>
    </location>
</feature>
<feature type="region of interest" description="Disordered" evidence="4">
    <location>
        <begin position="1171"/>
        <end position="1222"/>
    </location>
</feature>
<feature type="region of interest" description="Disordered" evidence="4">
    <location>
        <begin position="606"/>
        <end position="636"/>
    </location>
</feature>
<keyword evidence="2" id="KW-0547">Nucleotide-binding</keyword>
<feature type="compositionally biased region" description="Basic and acidic residues" evidence="4">
    <location>
        <begin position="1298"/>
        <end position="1310"/>
    </location>
</feature>
<keyword evidence="1" id="KW-0436">Ligase</keyword>
<feature type="region of interest" description="Disordered" evidence="4">
    <location>
        <begin position="1102"/>
        <end position="1126"/>
    </location>
</feature>
<dbReference type="Pfam" id="PF03133">
    <property type="entry name" value="TTL"/>
    <property type="match status" value="1"/>
</dbReference>
<dbReference type="InterPro" id="IPR004344">
    <property type="entry name" value="TTL/TTLL_fam"/>
</dbReference>
<evidence type="ECO:0000256" key="2">
    <source>
        <dbReference type="ARBA" id="ARBA00022741"/>
    </source>
</evidence>
<feature type="region of interest" description="Disordered" evidence="4">
    <location>
        <begin position="385"/>
        <end position="530"/>
    </location>
</feature>
<feature type="compositionally biased region" description="Low complexity" evidence="4">
    <location>
        <begin position="1311"/>
        <end position="1323"/>
    </location>
</feature>
<feature type="region of interest" description="Disordered" evidence="4">
    <location>
        <begin position="79"/>
        <end position="119"/>
    </location>
</feature>
<feature type="compositionally biased region" description="Polar residues" evidence="4">
    <location>
        <begin position="107"/>
        <end position="119"/>
    </location>
</feature>
<dbReference type="GO" id="GO:0015631">
    <property type="term" value="F:tubulin binding"/>
    <property type="evidence" value="ECO:0007669"/>
    <property type="project" value="TreeGrafter"/>
</dbReference>
<feature type="region of interest" description="Disordered" evidence="4">
    <location>
        <begin position="544"/>
        <end position="583"/>
    </location>
</feature>
<feature type="compositionally biased region" description="Basic residues" evidence="4">
    <location>
        <begin position="617"/>
        <end position="630"/>
    </location>
</feature>
<feature type="compositionally biased region" description="Polar residues" evidence="4">
    <location>
        <begin position="1187"/>
        <end position="1205"/>
    </location>
</feature>
<feature type="region of interest" description="Disordered" evidence="4">
    <location>
        <begin position="1026"/>
        <end position="1075"/>
    </location>
</feature>
<dbReference type="GO" id="GO:0070740">
    <property type="term" value="F:tubulin-glutamic acid ligase activity"/>
    <property type="evidence" value="ECO:0007669"/>
    <property type="project" value="TreeGrafter"/>
</dbReference>
<evidence type="ECO:0000256" key="3">
    <source>
        <dbReference type="ARBA" id="ARBA00022840"/>
    </source>
</evidence>
<evidence type="ECO:0000256" key="1">
    <source>
        <dbReference type="ARBA" id="ARBA00022598"/>
    </source>
</evidence>
<dbReference type="EMBL" id="GEEE01022758">
    <property type="protein sequence ID" value="JAP40467.1"/>
    <property type="molecule type" value="Transcribed_RNA"/>
</dbReference>
<evidence type="ECO:0000256" key="4">
    <source>
        <dbReference type="SAM" id="MobiDB-lite"/>
    </source>
</evidence>
<feature type="compositionally biased region" description="Polar residues" evidence="4">
    <location>
        <begin position="476"/>
        <end position="489"/>
    </location>
</feature>
<feature type="region of interest" description="Disordered" evidence="4">
    <location>
        <begin position="1283"/>
        <end position="1324"/>
    </location>
</feature>
<keyword evidence="3" id="KW-0067">ATP-binding</keyword>
<dbReference type="SUPFAM" id="SSF56059">
    <property type="entry name" value="Glutathione synthetase ATP-binding domain-like"/>
    <property type="match status" value="1"/>
</dbReference>
<dbReference type="PROSITE" id="PS51221">
    <property type="entry name" value="TTL"/>
    <property type="match status" value="1"/>
</dbReference>
<name>A0A0X3NSL1_SCHSO</name>
<protein>
    <submittedName>
        <fullName evidence="5">Tubulin polyglutamylase TTLL4</fullName>
    </submittedName>
</protein>
<organism evidence="5">
    <name type="scientific">Schistocephalus solidus</name>
    <name type="common">Tapeworm</name>
    <dbReference type="NCBI Taxonomy" id="70667"/>
    <lineage>
        <taxon>Eukaryota</taxon>
        <taxon>Metazoa</taxon>
        <taxon>Spiralia</taxon>
        <taxon>Lophotrochozoa</taxon>
        <taxon>Platyhelminthes</taxon>
        <taxon>Cestoda</taxon>
        <taxon>Eucestoda</taxon>
        <taxon>Diphyllobothriidea</taxon>
        <taxon>Diphyllobothriidae</taxon>
        <taxon>Schistocephalus</taxon>
    </lineage>
</organism>
<feature type="compositionally biased region" description="Basic and acidic residues" evidence="4">
    <location>
        <begin position="1176"/>
        <end position="1186"/>
    </location>
</feature>
<feature type="compositionally biased region" description="Basic and acidic residues" evidence="4">
    <location>
        <begin position="1108"/>
        <end position="1121"/>
    </location>
</feature>
<dbReference type="GO" id="GO:0000226">
    <property type="term" value="P:microtubule cytoskeleton organization"/>
    <property type="evidence" value="ECO:0007669"/>
    <property type="project" value="TreeGrafter"/>
</dbReference>
<dbReference type="PANTHER" id="PTHR12241:SF162">
    <property type="entry name" value="TUBULIN MONOGLUTAMYLASE TTLL4"/>
    <property type="match status" value="1"/>
</dbReference>
<feature type="compositionally biased region" description="Low complexity" evidence="4">
    <location>
        <begin position="1032"/>
        <end position="1052"/>
    </location>
</feature>